<accession>A0A1B1YKM0</accession>
<dbReference type="EMBL" id="CP014673">
    <property type="protein sequence ID" value="ANX01318.1"/>
    <property type="molecule type" value="Genomic_DNA"/>
</dbReference>
<dbReference type="InterPro" id="IPR045536">
    <property type="entry name" value="DUF6431"/>
</dbReference>
<sequence length="113" mass="12434">MAANIHLTVTVTGSITVTETEEEAENMHGAEAAPCQPTALPWYRLRRLKCPGCGKLHLELPDFMAPKKHYEARLIEDVMAGRSDSCPADDSTIRSLVYLSPGRSLPLLKSLRS</sequence>
<dbReference type="Proteomes" id="UP000092931">
    <property type="component" value="Chromosome"/>
</dbReference>
<reference evidence="2 3" key="1">
    <citation type="submission" date="2016-02" db="EMBL/GenBank/DDBJ databases">
        <title>Comparison of Clostridium stercorarium subspecies using comparative genomics and transcriptomics.</title>
        <authorList>
            <person name="Schellenberg J."/>
            <person name="Thallinger G."/>
            <person name="Levin D.B."/>
            <person name="Zhang X."/>
            <person name="Alvare G."/>
            <person name="Fristensky B."/>
            <person name="Sparling R."/>
        </authorList>
    </citation>
    <scope>NUCLEOTIDE SEQUENCE [LARGE SCALE GENOMIC DNA]</scope>
    <source>
        <strain evidence="2 3">DSM 9219</strain>
    </source>
</reference>
<protein>
    <recommendedName>
        <fullName evidence="1">DUF6431 domain-containing protein</fullName>
    </recommendedName>
</protein>
<dbReference type="Pfam" id="PF20020">
    <property type="entry name" value="DUF6431"/>
    <property type="match status" value="1"/>
</dbReference>
<evidence type="ECO:0000259" key="1">
    <source>
        <dbReference type="Pfam" id="PF20020"/>
    </source>
</evidence>
<organism evidence="2 3">
    <name type="scientific">Thermoclostridium stercorarium subsp. leptospartum DSM 9219</name>
    <dbReference type="NCBI Taxonomy" id="1346611"/>
    <lineage>
        <taxon>Bacteria</taxon>
        <taxon>Bacillati</taxon>
        <taxon>Bacillota</taxon>
        <taxon>Clostridia</taxon>
        <taxon>Eubacteriales</taxon>
        <taxon>Oscillospiraceae</taxon>
        <taxon>Thermoclostridium</taxon>
    </lineage>
</organism>
<name>A0A1B1YKM0_THEST</name>
<proteinExistence type="predicted"/>
<evidence type="ECO:0000313" key="3">
    <source>
        <dbReference type="Proteomes" id="UP000092931"/>
    </source>
</evidence>
<feature type="domain" description="DUF6431" evidence="1">
    <location>
        <begin position="42"/>
        <end position="94"/>
    </location>
</feature>
<gene>
    <name evidence="2" type="ORF">CSTERLE_06920</name>
</gene>
<dbReference type="AlphaFoldDB" id="A0A1B1YKM0"/>
<evidence type="ECO:0000313" key="2">
    <source>
        <dbReference type="EMBL" id="ANX01318.1"/>
    </source>
</evidence>